<dbReference type="EMBL" id="AVFL01000001">
    <property type="protein sequence ID" value="EWY42687.1"/>
    <property type="molecule type" value="Genomic_DNA"/>
</dbReference>
<dbReference type="GO" id="GO:0000160">
    <property type="term" value="P:phosphorelay signal transduction system"/>
    <property type="evidence" value="ECO:0007669"/>
    <property type="project" value="InterPro"/>
</dbReference>
<name>W9HDD1_9PROT</name>
<dbReference type="OrthoDB" id="582170at2"/>
<evidence type="ECO:0000313" key="5">
    <source>
        <dbReference type="Proteomes" id="UP000019486"/>
    </source>
</evidence>
<dbReference type="SUPFAM" id="SSF52172">
    <property type="entry name" value="CheY-like"/>
    <property type="match status" value="1"/>
</dbReference>
<accession>W9HDD1</accession>
<organism evidence="4 5">
    <name type="scientific">Skermanella stibiiresistens SB22</name>
    <dbReference type="NCBI Taxonomy" id="1385369"/>
    <lineage>
        <taxon>Bacteria</taxon>
        <taxon>Pseudomonadati</taxon>
        <taxon>Pseudomonadota</taxon>
        <taxon>Alphaproteobacteria</taxon>
        <taxon>Rhodospirillales</taxon>
        <taxon>Azospirillaceae</taxon>
        <taxon>Skermanella</taxon>
    </lineage>
</organism>
<dbReference type="Pfam" id="PF00072">
    <property type="entry name" value="Response_reg"/>
    <property type="match status" value="1"/>
</dbReference>
<dbReference type="RefSeq" id="WP_037446104.1">
    <property type="nucleotide sequence ID" value="NZ_AVFL01000001.1"/>
</dbReference>
<gene>
    <name evidence="4" type="ORF">N825_02125</name>
</gene>
<dbReference type="InterPro" id="IPR011006">
    <property type="entry name" value="CheY-like_superfamily"/>
</dbReference>
<dbReference type="InterPro" id="IPR001789">
    <property type="entry name" value="Sig_transdc_resp-reg_receiver"/>
</dbReference>
<comment type="caution">
    <text evidence="4">The sequence shown here is derived from an EMBL/GenBank/DDBJ whole genome shotgun (WGS) entry which is preliminary data.</text>
</comment>
<dbReference type="Proteomes" id="UP000019486">
    <property type="component" value="Unassembled WGS sequence"/>
</dbReference>
<sequence>MENASSSGLQVLLVEDEAVIAMLLAEVLYGMGHHVCATATTEAAAVAAAARHKPDLMIVDEKLTIGSGSSAVAEIMRHIQVPYVFVSGALLRNETLNPMAVILQKPFTVNELVGAIKRAVATAAPPHP</sequence>
<dbReference type="PATRIC" id="fig|1385369.3.peg.417"/>
<feature type="modified residue" description="4-aspartylphosphate" evidence="2">
    <location>
        <position position="60"/>
    </location>
</feature>
<proteinExistence type="predicted"/>
<dbReference type="Gene3D" id="3.40.50.2300">
    <property type="match status" value="1"/>
</dbReference>
<dbReference type="PROSITE" id="PS50110">
    <property type="entry name" value="RESPONSE_REGULATORY"/>
    <property type="match status" value="1"/>
</dbReference>
<evidence type="ECO:0000256" key="2">
    <source>
        <dbReference type="PROSITE-ProRule" id="PRU00169"/>
    </source>
</evidence>
<evidence type="ECO:0000259" key="3">
    <source>
        <dbReference type="PROSITE" id="PS50110"/>
    </source>
</evidence>
<keyword evidence="1 2" id="KW-0597">Phosphoprotein</keyword>
<dbReference type="PANTHER" id="PTHR44591">
    <property type="entry name" value="STRESS RESPONSE REGULATOR PROTEIN 1"/>
    <property type="match status" value="1"/>
</dbReference>
<dbReference type="AlphaFoldDB" id="W9HDD1"/>
<reference evidence="4 5" key="1">
    <citation type="submission" date="2013-08" db="EMBL/GenBank/DDBJ databases">
        <title>The genome sequence of Skermanella stibiiresistens.</title>
        <authorList>
            <person name="Zhu W."/>
            <person name="Wang G."/>
        </authorList>
    </citation>
    <scope>NUCLEOTIDE SEQUENCE [LARGE SCALE GENOMIC DNA]</scope>
    <source>
        <strain evidence="4 5">SB22</strain>
    </source>
</reference>
<feature type="domain" description="Response regulatory" evidence="3">
    <location>
        <begin position="10"/>
        <end position="120"/>
    </location>
</feature>
<dbReference type="SMART" id="SM00448">
    <property type="entry name" value="REC"/>
    <property type="match status" value="1"/>
</dbReference>
<protein>
    <submittedName>
        <fullName evidence="4">Regulator</fullName>
    </submittedName>
</protein>
<dbReference type="STRING" id="1385369.N825_02125"/>
<evidence type="ECO:0000313" key="4">
    <source>
        <dbReference type="EMBL" id="EWY42687.1"/>
    </source>
</evidence>
<evidence type="ECO:0000256" key="1">
    <source>
        <dbReference type="ARBA" id="ARBA00022553"/>
    </source>
</evidence>
<dbReference type="PANTHER" id="PTHR44591:SF3">
    <property type="entry name" value="RESPONSE REGULATORY DOMAIN-CONTAINING PROTEIN"/>
    <property type="match status" value="1"/>
</dbReference>
<keyword evidence="5" id="KW-1185">Reference proteome</keyword>
<dbReference type="InterPro" id="IPR050595">
    <property type="entry name" value="Bact_response_regulator"/>
</dbReference>